<keyword evidence="2" id="KW-0732">Signal</keyword>
<proteinExistence type="predicted"/>
<keyword evidence="1" id="KW-1133">Transmembrane helix</keyword>
<name>A0A7S4V3A4_9DINO</name>
<dbReference type="EMBL" id="HBNR01001929">
    <property type="protein sequence ID" value="CAE4561733.1"/>
    <property type="molecule type" value="Transcribed_RNA"/>
</dbReference>
<feature type="transmembrane region" description="Helical" evidence="1">
    <location>
        <begin position="119"/>
        <end position="141"/>
    </location>
</feature>
<sequence>MACSALAAVLLFVLAPGTAFGARIKEDAASLAALGGTGAAHRARSSVRLGDLAESFEDWRAALKERTTGQCLYPGNVMETSQGCRTMACVCKNSPLFECYEPPLRYGIALAGTCALADWAYFFILMLLLACCTPPCCYCCCRRK</sequence>
<feature type="signal peptide" evidence="2">
    <location>
        <begin position="1"/>
        <end position="21"/>
    </location>
</feature>
<protein>
    <submittedName>
        <fullName evidence="3">Uncharacterized protein</fullName>
    </submittedName>
</protein>
<keyword evidence="1" id="KW-0812">Transmembrane</keyword>
<keyword evidence="1" id="KW-0472">Membrane</keyword>
<organism evidence="3">
    <name type="scientific">Alexandrium monilatum</name>
    <dbReference type="NCBI Taxonomy" id="311494"/>
    <lineage>
        <taxon>Eukaryota</taxon>
        <taxon>Sar</taxon>
        <taxon>Alveolata</taxon>
        <taxon>Dinophyceae</taxon>
        <taxon>Gonyaulacales</taxon>
        <taxon>Pyrocystaceae</taxon>
        <taxon>Alexandrium</taxon>
    </lineage>
</organism>
<accession>A0A7S4V3A4</accession>
<evidence type="ECO:0000256" key="2">
    <source>
        <dbReference type="SAM" id="SignalP"/>
    </source>
</evidence>
<evidence type="ECO:0000313" key="3">
    <source>
        <dbReference type="EMBL" id="CAE4561733.1"/>
    </source>
</evidence>
<feature type="chain" id="PRO_5031528350" evidence="2">
    <location>
        <begin position="22"/>
        <end position="144"/>
    </location>
</feature>
<reference evidence="3" key="1">
    <citation type="submission" date="2021-01" db="EMBL/GenBank/DDBJ databases">
        <authorList>
            <person name="Corre E."/>
            <person name="Pelletier E."/>
            <person name="Niang G."/>
            <person name="Scheremetjew M."/>
            <person name="Finn R."/>
            <person name="Kale V."/>
            <person name="Holt S."/>
            <person name="Cochrane G."/>
            <person name="Meng A."/>
            <person name="Brown T."/>
            <person name="Cohen L."/>
        </authorList>
    </citation>
    <scope>NUCLEOTIDE SEQUENCE</scope>
    <source>
        <strain evidence="3">CCMP3105</strain>
    </source>
</reference>
<gene>
    <name evidence="3" type="ORF">AMON00008_LOCUS1352</name>
</gene>
<dbReference type="AlphaFoldDB" id="A0A7S4V3A4"/>
<evidence type="ECO:0000256" key="1">
    <source>
        <dbReference type="SAM" id="Phobius"/>
    </source>
</evidence>